<name>A0A8H3U243_9TREE</name>
<proteinExistence type="predicted"/>
<feature type="compositionally biased region" description="Basic and acidic residues" evidence="1">
    <location>
        <begin position="135"/>
        <end position="146"/>
    </location>
</feature>
<dbReference type="Proteomes" id="UP000620104">
    <property type="component" value="Unassembled WGS sequence"/>
</dbReference>
<dbReference type="InterPro" id="IPR021425">
    <property type="entry name" value="DUF3072"/>
</dbReference>
<dbReference type="OrthoDB" id="2751476at2759"/>
<organism evidence="2 3">
    <name type="scientific">Naganishia liquefaciens</name>
    <dbReference type="NCBI Taxonomy" id="104408"/>
    <lineage>
        <taxon>Eukaryota</taxon>
        <taxon>Fungi</taxon>
        <taxon>Dikarya</taxon>
        <taxon>Basidiomycota</taxon>
        <taxon>Agaricomycotina</taxon>
        <taxon>Tremellomycetes</taxon>
        <taxon>Filobasidiales</taxon>
        <taxon>Filobasidiaceae</taxon>
        <taxon>Naganishia</taxon>
    </lineage>
</organism>
<comment type="caution">
    <text evidence="2">The sequence shown here is derived from an EMBL/GenBank/DDBJ whole genome shotgun (WGS) entry which is preliminary data.</text>
</comment>
<sequence length="146" mass="15530">MSGDAPTDKQAGFLNALSKQTGEKVTIEGMDRADASSKIEDLLEKKDEGQTGAGAVVDRSEELKDDPFPEDSKGNAVGAPGQPTKTPGDSDYLSHPEQWSTGGEPATQKQKAFLHVLAKQHGEDESGIEGMMKSEASEKIDELKNA</sequence>
<feature type="compositionally biased region" description="Basic and acidic residues" evidence="1">
    <location>
        <begin position="21"/>
        <end position="49"/>
    </location>
</feature>
<feature type="compositionally biased region" description="Basic and acidic residues" evidence="1">
    <location>
        <begin position="58"/>
        <end position="73"/>
    </location>
</feature>
<gene>
    <name evidence="2" type="ORF">NliqN6_6796</name>
</gene>
<evidence type="ECO:0008006" key="4">
    <source>
        <dbReference type="Google" id="ProtNLM"/>
    </source>
</evidence>
<reference evidence="2" key="1">
    <citation type="submission" date="2020-07" db="EMBL/GenBank/DDBJ databases">
        <title>Draft Genome Sequence of a Deep-Sea Yeast, Naganishia (Cryptococcus) liquefaciens strain N6.</title>
        <authorList>
            <person name="Han Y.W."/>
            <person name="Kajitani R."/>
            <person name="Morimoto H."/>
            <person name="Parhat M."/>
            <person name="Tsubouchi H."/>
            <person name="Bakenova O."/>
            <person name="Ogata M."/>
            <person name="Argunhan B."/>
            <person name="Aoki R."/>
            <person name="Kajiwara S."/>
            <person name="Itoh T."/>
            <person name="Iwasaki H."/>
        </authorList>
    </citation>
    <scope>NUCLEOTIDE SEQUENCE</scope>
    <source>
        <strain evidence="2">N6</strain>
    </source>
</reference>
<dbReference type="EMBL" id="BLZA01000058">
    <property type="protein sequence ID" value="GHJ90394.1"/>
    <property type="molecule type" value="Genomic_DNA"/>
</dbReference>
<accession>A0A8H3U243</accession>
<evidence type="ECO:0000313" key="3">
    <source>
        <dbReference type="Proteomes" id="UP000620104"/>
    </source>
</evidence>
<feature type="region of interest" description="Disordered" evidence="1">
    <location>
        <begin position="1"/>
        <end position="146"/>
    </location>
</feature>
<evidence type="ECO:0000256" key="1">
    <source>
        <dbReference type="SAM" id="MobiDB-lite"/>
    </source>
</evidence>
<dbReference type="AlphaFoldDB" id="A0A8H3U243"/>
<evidence type="ECO:0000313" key="2">
    <source>
        <dbReference type="EMBL" id="GHJ90394.1"/>
    </source>
</evidence>
<protein>
    <recommendedName>
        <fullName evidence="4">DUF3072 domain-containing protein</fullName>
    </recommendedName>
</protein>
<keyword evidence="3" id="KW-1185">Reference proteome</keyword>
<dbReference type="Pfam" id="PF11272">
    <property type="entry name" value="DUF3072"/>
    <property type="match status" value="1"/>
</dbReference>